<dbReference type="Pfam" id="PF01344">
    <property type="entry name" value="Kelch_1"/>
    <property type="match status" value="3"/>
</dbReference>
<keyword evidence="5" id="KW-1185">Reference proteome</keyword>
<dbReference type="SUPFAM" id="SSF117281">
    <property type="entry name" value="Kelch motif"/>
    <property type="match status" value="1"/>
</dbReference>
<dbReference type="Gene3D" id="2.60.40.10">
    <property type="entry name" value="Immunoglobulins"/>
    <property type="match status" value="1"/>
</dbReference>
<dbReference type="Gene3D" id="2.120.10.80">
    <property type="entry name" value="Kelch-type beta propeller"/>
    <property type="match status" value="1"/>
</dbReference>
<dbReference type="InterPro" id="IPR006652">
    <property type="entry name" value="Kelch_1"/>
</dbReference>
<dbReference type="PANTHER" id="PTHR24412">
    <property type="entry name" value="KELCH PROTEIN"/>
    <property type="match status" value="1"/>
</dbReference>
<evidence type="ECO:0000313" key="5">
    <source>
        <dbReference type="Proteomes" id="UP000515811"/>
    </source>
</evidence>
<organism evidence="4 5">
    <name type="scientific">Diaphorobacter ruginosibacter</name>
    <dbReference type="NCBI Taxonomy" id="1715720"/>
    <lineage>
        <taxon>Bacteria</taxon>
        <taxon>Pseudomonadati</taxon>
        <taxon>Pseudomonadota</taxon>
        <taxon>Betaproteobacteria</taxon>
        <taxon>Burkholderiales</taxon>
        <taxon>Comamonadaceae</taxon>
        <taxon>Diaphorobacter</taxon>
    </lineage>
</organism>
<dbReference type="InterPro" id="IPR037293">
    <property type="entry name" value="Gal_Oxidase_central_sf"/>
</dbReference>
<dbReference type="InterPro" id="IPR015915">
    <property type="entry name" value="Kelch-typ_b-propeller"/>
</dbReference>
<protein>
    <submittedName>
        <fullName evidence="4">Fibronectin type III domain-containing protein</fullName>
    </submittedName>
</protein>
<evidence type="ECO:0000256" key="2">
    <source>
        <dbReference type="ARBA" id="ARBA00022737"/>
    </source>
</evidence>
<dbReference type="EMBL" id="CP060714">
    <property type="protein sequence ID" value="QNN55644.1"/>
    <property type="molecule type" value="Genomic_DNA"/>
</dbReference>
<keyword evidence="1" id="KW-0880">Kelch repeat</keyword>
<dbReference type="Pfam" id="PF00041">
    <property type="entry name" value="fn3"/>
    <property type="match status" value="1"/>
</dbReference>
<name>A0A7G9RJ69_9BURK</name>
<gene>
    <name evidence="4" type="ORF">H9K76_13475</name>
</gene>
<dbReference type="PROSITE" id="PS50853">
    <property type="entry name" value="FN3"/>
    <property type="match status" value="1"/>
</dbReference>
<proteinExistence type="predicted"/>
<dbReference type="KEGG" id="drg:H9K76_13475"/>
<dbReference type="CDD" id="cd00063">
    <property type="entry name" value="FN3"/>
    <property type="match status" value="1"/>
</dbReference>
<sequence length="647" mass="66779">MAFSHAAAAAWVSGAPMLTERSQHAGALLDDGSYAVFGGVNHNGFVATAERLAGNVWNSIGAMAITGNEMESVTLGTGQVLVRADGSLQARLYDPESNSWSDAGVQSVTRSMPSMTLLADGQLLLAGGSNEKSAELYDPQTRTWTPTASMSVARRAHAAVLMHDGRVLVASGFNNSSGEVPSAEIYDPVAGTWSPAAPPLVPRHYASMNLLPDGRLLLAGGFTAAGVTNHAELYDPVANTWTATGALNHPRDSMMGYLSAHSTVLPSRKVLLAGGSDGARNPQPVAEVYDPATGTWSIADAINPARENGTASLLPSGEVLITGGHSSNPSTAFYANTDRYQPPVPANNLAVLDSLPLLQRRGGVLTLTGTGFKGAGGTDIPSLELQRVENGFIYRIGSTSHSATQFVSTPLPNLPAGLYMARLIVAGEPSAVAQLVRFTDPAGTPSGTAGALQVAVSWTAPADDRGNPPVGYEVNSSPASAGCTAVAPSTQCTVNGLTAGTNYTFTVRAKHANGLGPESAPSLSVTPLPAPSPQTIDFVPPAPHKFGTTYQPQATATSGLNVGFVVDSGPCVAQQPSGPITFTGVGDCTIRATQPGNTTYQAAPDVAHVLVVEQGIQTLRFTPPPPSTAQVGGATRPLWRVGHQETR</sequence>
<dbReference type="SUPFAM" id="SSF49265">
    <property type="entry name" value="Fibronectin type III"/>
    <property type="match status" value="1"/>
</dbReference>
<reference evidence="4 5" key="1">
    <citation type="submission" date="2020-08" db="EMBL/GenBank/DDBJ databases">
        <title>Genome sequence of Diaphorobacter ruginosibacter DSM 27467T.</title>
        <authorList>
            <person name="Hyun D.-W."/>
            <person name="Bae J.-W."/>
        </authorList>
    </citation>
    <scope>NUCLEOTIDE SEQUENCE [LARGE SCALE GENOMIC DNA]</scope>
    <source>
        <strain evidence="4 5">DSM 27467</strain>
    </source>
</reference>
<dbReference type="InterPro" id="IPR013783">
    <property type="entry name" value="Ig-like_fold"/>
</dbReference>
<accession>A0A7G9RJ69</accession>
<keyword evidence="2" id="KW-0677">Repeat</keyword>
<dbReference type="SMART" id="SM00612">
    <property type="entry name" value="Kelch"/>
    <property type="match status" value="4"/>
</dbReference>
<dbReference type="SMART" id="SM00060">
    <property type="entry name" value="FN3"/>
    <property type="match status" value="1"/>
</dbReference>
<evidence type="ECO:0000256" key="1">
    <source>
        <dbReference type="ARBA" id="ARBA00022441"/>
    </source>
</evidence>
<dbReference type="PANTHER" id="PTHR24412:SF441">
    <property type="entry name" value="KELCH-LIKE PROTEIN 28"/>
    <property type="match status" value="1"/>
</dbReference>
<dbReference type="AlphaFoldDB" id="A0A7G9RJ69"/>
<dbReference type="InterPro" id="IPR003961">
    <property type="entry name" value="FN3_dom"/>
</dbReference>
<feature type="domain" description="Fibronectin type-III" evidence="3">
    <location>
        <begin position="437"/>
        <end position="530"/>
    </location>
</feature>
<evidence type="ECO:0000259" key="3">
    <source>
        <dbReference type="PROSITE" id="PS50853"/>
    </source>
</evidence>
<dbReference type="InterPro" id="IPR036116">
    <property type="entry name" value="FN3_sf"/>
</dbReference>
<dbReference type="Proteomes" id="UP000515811">
    <property type="component" value="Chromosome"/>
</dbReference>
<dbReference type="Gene3D" id="2.130.10.80">
    <property type="entry name" value="Galactose oxidase/kelch, beta-propeller"/>
    <property type="match status" value="2"/>
</dbReference>
<evidence type="ECO:0000313" key="4">
    <source>
        <dbReference type="EMBL" id="QNN55644.1"/>
    </source>
</evidence>